<dbReference type="PANTHER" id="PTHR30411">
    <property type="entry name" value="CYTOPLASMIC PROTEIN"/>
    <property type="match status" value="1"/>
</dbReference>
<dbReference type="NCBIfam" id="TIGR00011">
    <property type="entry name" value="YbaK_EbsC"/>
    <property type="match status" value="1"/>
</dbReference>
<organism evidence="6 7">
    <name type="scientific">Microbacter margulisiae</name>
    <dbReference type="NCBI Taxonomy" id="1350067"/>
    <lineage>
        <taxon>Bacteria</taxon>
        <taxon>Pseudomonadati</taxon>
        <taxon>Bacteroidota</taxon>
        <taxon>Bacteroidia</taxon>
        <taxon>Bacteroidales</taxon>
        <taxon>Porphyromonadaceae</taxon>
        <taxon>Microbacter</taxon>
    </lineage>
</organism>
<feature type="domain" description="YbaK/aminoacyl-tRNA synthetase-associated" evidence="5">
    <location>
        <begin position="35"/>
        <end position="147"/>
    </location>
</feature>
<dbReference type="PANTHER" id="PTHR30411:SF0">
    <property type="entry name" value="CYS-TRNA(PRO)_CYS-TRNA(CYS) DEACYLASE YBAK"/>
    <property type="match status" value="1"/>
</dbReference>
<reference evidence="6 7" key="1">
    <citation type="submission" date="2020-08" db="EMBL/GenBank/DDBJ databases">
        <title>Genomic Encyclopedia of Type Strains, Phase IV (KMG-IV): sequencing the most valuable type-strain genomes for metagenomic binning, comparative biology and taxonomic classification.</title>
        <authorList>
            <person name="Goeker M."/>
        </authorList>
    </citation>
    <scope>NUCLEOTIDE SEQUENCE [LARGE SCALE GENOMIC DNA]</scope>
    <source>
        <strain evidence="6 7">DSM 27471</strain>
    </source>
</reference>
<gene>
    <name evidence="6" type="ORF">FHX64_001011</name>
</gene>
<name>A0A7W5DQF3_9PORP</name>
<evidence type="ECO:0000259" key="5">
    <source>
        <dbReference type="Pfam" id="PF04073"/>
    </source>
</evidence>
<dbReference type="SUPFAM" id="SSF55826">
    <property type="entry name" value="YbaK/ProRS associated domain"/>
    <property type="match status" value="1"/>
</dbReference>
<evidence type="ECO:0000256" key="1">
    <source>
        <dbReference type="ARBA" id="ARBA00009798"/>
    </source>
</evidence>
<protein>
    <recommendedName>
        <fullName evidence="4">Cys-tRNA(Pro)/Cys-tRNA(Cys) deacylase</fullName>
        <ecNumber evidence="4">4.2.-.-</ecNumber>
    </recommendedName>
</protein>
<sequence>MSAKKTNAARLLDKLNISYELISYPVDENDLSAIHVAQLTGLPVEQLFKTILLRGDKTGFLVCIVPGNKEVNLKQAATLSGNKKIEPVSVKELLPLTGYIRGGCSPIGMKKTFPTFLHDSALKFPFIYISAGERGLQLKLSPQDLQRVIPITINALT</sequence>
<accession>A0A7W5DQF3</accession>
<dbReference type="Gene3D" id="3.90.960.10">
    <property type="entry name" value="YbaK/aminoacyl-tRNA synthetase-associated domain"/>
    <property type="match status" value="1"/>
</dbReference>
<dbReference type="GO" id="GO:0002161">
    <property type="term" value="F:aminoacyl-tRNA deacylase activity"/>
    <property type="evidence" value="ECO:0007669"/>
    <property type="project" value="InterPro"/>
</dbReference>
<keyword evidence="3 4" id="KW-0456">Lyase</keyword>
<dbReference type="CDD" id="cd00002">
    <property type="entry name" value="YbaK_deacylase"/>
    <property type="match status" value="1"/>
</dbReference>
<dbReference type="InterPro" id="IPR036754">
    <property type="entry name" value="YbaK/aa-tRNA-synt-asso_dom_sf"/>
</dbReference>
<comment type="similarity">
    <text evidence="1 4">Belongs to the prolyl-tRNA editing family. YbaK/EbsC subfamily.</text>
</comment>
<evidence type="ECO:0000256" key="4">
    <source>
        <dbReference type="PIRNR" id="PIRNR006181"/>
    </source>
</evidence>
<keyword evidence="6" id="KW-0378">Hydrolase</keyword>
<evidence type="ECO:0000313" key="7">
    <source>
        <dbReference type="Proteomes" id="UP000544222"/>
    </source>
</evidence>
<dbReference type="PIRSF" id="PIRSF006181">
    <property type="entry name" value="EbsC_YbaK"/>
    <property type="match status" value="1"/>
</dbReference>
<dbReference type="EMBL" id="JACHYB010000001">
    <property type="protein sequence ID" value="MBB3186848.1"/>
    <property type="molecule type" value="Genomic_DNA"/>
</dbReference>
<keyword evidence="7" id="KW-1185">Reference proteome</keyword>
<dbReference type="Pfam" id="PF04073">
    <property type="entry name" value="tRNA_edit"/>
    <property type="match status" value="1"/>
</dbReference>
<dbReference type="InterPro" id="IPR007214">
    <property type="entry name" value="YbaK/aa-tRNA-synth-assoc-dom"/>
</dbReference>
<dbReference type="RefSeq" id="WP_183412683.1">
    <property type="nucleotide sequence ID" value="NZ_JACHYB010000001.1"/>
</dbReference>
<dbReference type="EC" id="4.2.-.-" evidence="4"/>
<proteinExistence type="inferred from homology"/>
<evidence type="ECO:0000313" key="6">
    <source>
        <dbReference type="EMBL" id="MBB3186848.1"/>
    </source>
</evidence>
<evidence type="ECO:0000256" key="2">
    <source>
        <dbReference type="ARBA" id="ARBA00022917"/>
    </source>
</evidence>
<dbReference type="GO" id="GO:0016829">
    <property type="term" value="F:lyase activity"/>
    <property type="evidence" value="ECO:0007669"/>
    <property type="project" value="UniProtKB-KW"/>
</dbReference>
<dbReference type="Proteomes" id="UP000544222">
    <property type="component" value="Unassembled WGS sequence"/>
</dbReference>
<dbReference type="AlphaFoldDB" id="A0A7W5DQF3"/>
<keyword evidence="2 4" id="KW-0648">Protein biosynthesis</keyword>
<dbReference type="GO" id="GO:0006412">
    <property type="term" value="P:translation"/>
    <property type="evidence" value="ECO:0007669"/>
    <property type="project" value="UniProtKB-KW"/>
</dbReference>
<comment type="caution">
    <text evidence="6">The sequence shown here is derived from an EMBL/GenBank/DDBJ whole genome shotgun (WGS) entry which is preliminary data.</text>
</comment>
<evidence type="ECO:0000256" key="3">
    <source>
        <dbReference type="ARBA" id="ARBA00023239"/>
    </source>
</evidence>
<dbReference type="InterPro" id="IPR004369">
    <property type="entry name" value="Prolyl-tRNA_editing_YbaK/EbsC"/>
</dbReference>